<dbReference type="Pfam" id="PF04576">
    <property type="entry name" value="Zein-binding"/>
    <property type="match status" value="1"/>
</dbReference>
<name>A0A9D4YNN2_PEA</name>
<feature type="domain" description="GTD-binding" evidence="7">
    <location>
        <begin position="14"/>
        <end position="112"/>
    </location>
</feature>
<organism evidence="8 9">
    <name type="scientific">Pisum sativum</name>
    <name type="common">Garden pea</name>
    <name type="synonym">Lathyrus oleraceus</name>
    <dbReference type="NCBI Taxonomy" id="3888"/>
    <lineage>
        <taxon>Eukaryota</taxon>
        <taxon>Viridiplantae</taxon>
        <taxon>Streptophyta</taxon>
        <taxon>Embryophyta</taxon>
        <taxon>Tracheophyta</taxon>
        <taxon>Spermatophyta</taxon>
        <taxon>Magnoliopsida</taxon>
        <taxon>eudicotyledons</taxon>
        <taxon>Gunneridae</taxon>
        <taxon>Pentapetalae</taxon>
        <taxon>rosids</taxon>
        <taxon>fabids</taxon>
        <taxon>Fabales</taxon>
        <taxon>Fabaceae</taxon>
        <taxon>Papilionoideae</taxon>
        <taxon>50 kb inversion clade</taxon>
        <taxon>NPAAA clade</taxon>
        <taxon>Hologalegina</taxon>
        <taxon>IRL clade</taxon>
        <taxon>Fabeae</taxon>
        <taxon>Lathyrus</taxon>
    </lineage>
</organism>
<evidence type="ECO:0000256" key="3">
    <source>
        <dbReference type="ARBA" id="ARBA00022989"/>
    </source>
</evidence>
<keyword evidence="3" id="KW-1133">Transmembrane helix</keyword>
<dbReference type="Gramene" id="Psat1g025880.1">
    <property type="protein sequence ID" value="Psat1g025880.1.cds"/>
    <property type="gene ID" value="Psat1g025880"/>
</dbReference>
<feature type="region of interest" description="Disordered" evidence="6">
    <location>
        <begin position="148"/>
        <end position="170"/>
    </location>
</feature>
<comment type="caution">
    <text evidence="8">The sequence shown here is derived from an EMBL/GenBank/DDBJ whole genome shotgun (WGS) entry which is preliminary data.</text>
</comment>
<evidence type="ECO:0000256" key="2">
    <source>
        <dbReference type="ARBA" id="ARBA00022692"/>
    </source>
</evidence>
<dbReference type="GO" id="GO:0016020">
    <property type="term" value="C:membrane"/>
    <property type="evidence" value="ECO:0007669"/>
    <property type="project" value="UniProtKB-SubCell"/>
</dbReference>
<accession>A0A9D4YNN2</accession>
<evidence type="ECO:0000313" key="9">
    <source>
        <dbReference type="Proteomes" id="UP001058974"/>
    </source>
</evidence>
<keyword evidence="2" id="KW-0812">Transmembrane</keyword>
<dbReference type="InterPro" id="IPR007656">
    <property type="entry name" value="GTD-bd"/>
</dbReference>
<evidence type="ECO:0000256" key="1">
    <source>
        <dbReference type="ARBA" id="ARBA00004370"/>
    </source>
</evidence>
<evidence type="ECO:0000256" key="4">
    <source>
        <dbReference type="ARBA" id="ARBA00023136"/>
    </source>
</evidence>
<dbReference type="PANTHER" id="PTHR31422:SF1">
    <property type="entry name" value="GTD-BINDING DOMAIN-CONTAINING PROTEIN"/>
    <property type="match status" value="1"/>
</dbReference>
<dbReference type="Gramene" id="Psat01G0067200-T1">
    <property type="protein sequence ID" value="KAI5441295.1"/>
    <property type="gene ID" value="KIW84_010672"/>
</dbReference>
<dbReference type="Gramene" id="Psat1g025880.2">
    <property type="protein sequence ID" value="Psat1g025880.2.cds"/>
    <property type="gene ID" value="Psat1g025880"/>
</dbReference>
<keyword evidence="9" id="KW-1185">Reference proteome</keyword>
<dbReference type="EMBL" id="JAMSHJ010000001">
    <property type="protein sequence ID" value="KAI5441295.1"/>
    <property type="molecule type" value="Genomic_DNA"/>
</dbReference>
<keyword evidence="4" id="KW-0472">Membrane</keyword>
<evidence type="ECO:0000313" key="8">
    <source>
        <dbReference type="EMBL" id="KAI5441295.1"/>
    </source>
</evidence>
<evidence type="ECO:0000256" key="6">
    <source>
        <dbReference type="SAM" id="MobiDB-lite"/>
    </source>
</evidence>
<dbReference type="PANTHER" id="PTHR31422">
    <property type="entry name" value="BNAANNG28530D PROTEIN"/>
    <property type="match status" value="1"/>
</dbReference>
<dbReference type="PROSITE" id="PS51775">
    <property type="entry name" value="GTD_BINDING"/>
    <property type="match status" value="1"/>
</dbReference>
<dbReference type="AlphaFoldDB" id="A0A9D4YNN2"/>
<protein>
    <recommendedName>
        <fullName evidence="7">GTD-binding domain-containing protein</fullName>
    </recommendedName>
</protein>
<gene>
    <name evidence="8" type="ORF">KIW84_010672</name>
</gene>
<feature type="coiled-coil region" evidence="5">
    <location>
        <begin position="363"/>
        <end position="390"/>
    </location>
</feature>
<evidence type="ECO:0000256" key="5">
    <source>
        <dbReference type="SAM" id="Coils"/>
    </source>
</evidence>
<dbReference type="Proteomes" id="UP001058974">
    <property type="component" value="Chromosome 1"/>
</dbReference>
<evidence type="ECO:0000259" key="7">
    <source>
        <dbReference type="PROSITE" id="PS51775"/>
    </source>
</evidence>
<reference evidence="8 9" key="1">
    <citation type="journal article" date="2022" name="Nat. Genet.">
        <title>Improved pea reference genome and pan-genome highlight genomic features and evolutionary characteristics.</title>
        <authorList>
            <person name="Yang T."/>
            <person name="Liu R."/>
            <person name="Luo Y."/>
            <person name="Hu S."/>
            <person name="Wang D."/>
            <person name="Wang C."/>
            <person name="Pandey M.K."/>
            <person name="Ge S."/>
            <person name="Xu Q."/>
            <person name="Li N."/>
            <person name="Li G."/>
            <person name="Huang Y."/>
            <person name="Saxena R.K."/>
            <person name="Ji Y."/>
            <person name="Li M."/>
            <person name="Yan X."/>
            <person name="He Y."/>
            <person name="Liu Y."/>
            <person name="Wang X."/>
            <person name="Xiang C."/>
            <person name="Varshney R.K."/>
            <person name="Ding H."/>
            <person name="Gao S."/>
            <person name="Zong X."/>
        </authorList>
    </citation>
    <scope>NUCLEOTIDE SEQUENCE [LARGE SCALE GENOMIC DNA]</scope>
    <source>
        <strain evidence="8 9">cv. Zhongwan 6</strain>
    </source>
</reference>
<comment type="subcellular location">
    <subcellularLocation>
        <location evidence="1">Membrane</location>
    </subcellularLocation>
</comment>
<sequence length="413" mass="46833">MAETTLMGRTRSEVTVLGRTETLGFQGQLLQKLYAELDEEREASATAAMEAMDMILRLQGEKAMVEMEASQFKRMTEEMIEHAEATFEAYEEIMYDKEMETASLKFQLQAYKNKLVSLGCDLNASEFQFVHSNASDQSSVKAMRRLKSFPSTPIKNEAQKTERSVSSDQEPSLVCESETLNSYWNKIKMLHAQARLISDCNNKGANSKSRGGRSSSILPKASSKIACEYGQTHRLNSSNSTEVVNHCDLTRDSKRLATRPSSTNVHDVFEVPQATAKHEVRRRHEKWNFLADIILTKPESVSEGMIESPFKHDAVTIVGQKKERMGVDCNPQAEVVQKVAKLQRQKTSRRYQEITSGLELGDNEEQLRLLREMKSELKLIQSEMRSLKTKNVTPVEDAVSFGLLEEAMMHFWI</sequence>
<proteinExistence type="predicted"/>
<keyword evidence="5" id="KW-0175">Coiled coil</keyword>
<dbReference type="GO" id="GO:0080115">
    <property type="term" value="F:myosin XI tail binding"/>
    <property type="evidence" value="ECO:0007669"/>
    <property type="project" value="UniProtKB-ARBA"/>
</dbReference>